<keyword evidence="2" id="KW-1185">Reference proteome</keyword>
<gene>
    <name evidence="1" type="ORF">BKE38_16445</name>
</gene>
<proteinExistence type="predicted"/>
<name>A0A1V2H0G4_9PROT</name>
<evidence type="ECO:0000313" key="2">
    <source>
        <dbReference type="Proteomes" id="UP000188879"/>
    </source>
</evidence>
<dbReference type="OrthoDB" id="7267793at2"/>
<protein>
    <submittedName>
        <fullName evidence="1">Uncharacterized protein</fullName>
    </submittedName>
</protein>
<dbReference type="RefSeq" id="WP_076958412.1">
    <property type="nucleotide sequence ID" value="NZ_MLCO01000170.1"/>
</dbReference>
<organism evidence="1 2">
    <name type="scientific">Teichococcus deserti</name>
    <dbReference type="NCBI Taxonomy" id="1817963"/>
    <lineage>
        <taxon>Bacteria</taxon>
        <taxon>Pseudomonadati</taxon>
        <taxon>Pseudomonadota</taxon>
        <taxon>Alphaproteobacteria</taxon>
        <taxon>Acetobacterales</taxon>
        <taxon>Roseomonadaceae</taxon>
        <taxon>Roseomonas</taxon>
    </lineage>
</organism>
<evidence type="ECO:0000313" key="1">
    <source>
        <dbReference type="EMBL" id="ONG51273.1"/>
    </source>
</evidence>
<sequence length="181" mass="19026">MTDAPAPPAGDRMAGLARPMQHALNNLFMVLHANLDSVLSGMPEGDKVTIRLQRASTGARDMELLLRAYFRLGRPQDRNPVDSGKFVEAVRPVLAQAVGKLLPLEVRSTAAITPPRPELDLALLDLAVGAKALPPTTKPTLALDGAVLIANWAAPEEAVASLGALGLTVESGKAETRVTLG</sequence>
<dbReference type="Proteomes" id="UP000188879">
    <property type="component" value="Unassembled WGS sequence"/>
</dbReference>
<dbReference type="AlphaFoldDB" id="A0A1V2H0G4"/>
<accession>A0A1V2H0G4</accession>
<comment type="caution">
    <text evidence="1">The sequence shown here is derived from an EMBL/GenBank/DDBJ whole genome shotgun (WGS) entry which is preliminary data.</text>
</comment>
<dbReference type="EMBL" id="MLCO01000170">
    <property type="protein sequence ID" value="ONG51273.1"/>
    <property type="molecule type" value="Genomic_DNA"/>
</dbReference>
<reference evidence="1 2" key="1">
    <citation type="submission" date="2016-10" db="EMBL/GenBank/DDBJ databases">
        <title>Draft Genome sequence of Roseomonas sp. strain M3.</title>
        <authorList>
            <person name="Subhash Y."/>
            <person name="Lee S."/>
        </authorList>
    </citation>
    <scope>NUCLEOTIDE SEQUENCE [LARGE SCALE GENOMIC DNA]</scope>
    <source>
        <strain evidence="1 2">M3</strain>
    </source>
</reference>